<dbReference type="Proteomes" id="UP001293718">
    <property type="component" value="Unassembled WGS sequence"/>
</dbReference>
<accession>A0ABU5ILJ8</accession>
<proteinExistence type="predicted"/>
<comment type="caution">
    <text evidence="2">The sequence shown here is derived from an EMBL/GenBank/DDBJ whole genome shotgun (WGS) entry which is preliminary data.</text>
</comment>
<sequence length="158" mass="17190">MTVSLWRIAADTPSWTADDMAGKGAAHKGGRWNGPGEHVTYASTTIALAAWETRAHLGRGGTQLPFNRCLVRIDVPDNVWAARMQVPRPLPVGWNAIPEGLVSRSIGSAWLAGGASVLLVVPSVIIEEEDNVLINPAHPDARQLLPEKVRRFLYDPRV</sequence>
<reference evidence="2 3" key="1">
    <citation type="submission" date="2023-11" db="EMBL/GenBank/DDBJ databases">
        <title>Draft genome of Azohydromonas lata strain H1 (DSM1123), a polyhydroxyalkanoate producer.</title>
        <authorList>
            <person name="Traversa D."/>
            <person name="D'Addabbo P."/>
            <person name="Pazzani C."/>
            <person name="Manzari C."/>
            <person name="Chiara M."/>
            <person name="Scrascia M."/>
        </authorList>
    </citation>
    <scope>NUCLEOTIDE SEQUENCE [LARGE SCALE GENOMIC DNA]</scope>
    <source>
        <strain evidence="2 3">H1</strain>
    </source>
</reference>
<dbReference type="SMART" id="SM00953">
    <property type="entry name" value="RES"/>
    <property type="match status" value="1"/>
</dbReference>
<dbReference type="RefSeq" id="WP_322467395.1">
    <property type="nucleotide sequence ID" value="NZ_JAXOJX010000049.1"/>
</dbReference>
<dbReference type="InterPro" id="IPR014914">
    <property type="entry name" value="RES_dom"/>
</dbReference>
<evidence type="ECO:0000259" key="1">
    <source>
        <dbReference type="SMART" id="SM00953"/>
    </source>
</evidence>
<evidence type="ECO:0000313" key="3">
    <source>
        <dbReference type="Proteomes" id="UP001293718"/>
    </source>
</evidence>
<evidence type="ECO:0000313" key="2">
    <source>
        <dbReference type="EMBL" id="MDZ5459736.1"/>
    </source>
</evidence>
<keyword evidence="3" id="KW-1185">Reference proteome</keyword>
<name>A0ABU5ILJ8_9BURK</name>
<protein>
    <submittedName>
        <fullName evidence="2">RES family NAD+ phosphorylase</fullName>
    </submittedName>
</protein>
<feature type="domain" description="RES" evidence="1">
    <location>
        <begin position="17"/>
        <end position="148"/>
    </location>
</feature>
<organism evidence="2 3">
    <name type="scientific">Azohydromonas lata</name>
    <dbReference type="NCBI Taxonomy" id="45677"/>
    <lineage>
        <taxon>Bacteria</taxon>
        <taxon>Pseudomonadati</taxon>
        <taxon>Pseudomonadota</taxon>
        <taxon>Betaproteobacteria</taxon>
        <taxon>Burkholderiales</taxon>
        <taxon>Sphaerotilaceae</taxon>
        <taxon>Azohydromonas</taxon>
    </lineage>
</organism>
<dbReference type="Pfam" id="PF08808">
    <property type="entry name" value="RES"/>
    <property type="match status" value="1"/>
</dbReference>
<dbReference type="EMBL" id="JAXOJX010000049">
    <property type="protein sequence ID" value="MDZ5459736.1"/>
    <property type="molecule type" value="Genomic_DNA"/>
</dbReference>
<gene>
    <name evidence="2" type="ORF">SM757_24455</name>
</gene>